<evidence type="ECO:0000313" key="2">
    <source>
        <dbReference type="Proteomes" id="UP000251993"/>
    </source>
</evidence>
<dbReference type="EMBL" id="CP030850">
    <property type="protein sequence ID" value="AXE17961.1"/>
    <property type="molecule type" value="Genomic_DNA"/>
</dbReference>
<sequence>MEERRYFLNIYRDLFELPENHVLDEIELQYADLLDRYNEEIDDSSNPFPPLKPLISQVFNDKITPIYIEMDDWLATLPIEKQQQEARSLLSQVLYYIQKASTYTLKSYSLEGREWLLSETPLNTKYPFVMESLQGIENMLKTKYLFTVQQTSSHELSGYENKKIDFKLQKNQVAMLFLGLKAAGIINKKTSNYELAKFLEANVTYNHKELSDVETLISQIINESTSTEKAYSELKAKLNNITLPQKDNAG</sequence>
<dbReference type="AlphaFoldDB" id="A0A344TH40"/>
<organism evidence="1 2">
    <name type="scientific">Runella rosea</name>
    <dbReference type="NCBI Taxonomy" id="2259595"/>
    <lineage>
        <taxon>Bacteria</taxon>
        <taxon>Pseudomonadati</taxon>
        <taxon>Bacteroidota</taxon>
        <taxon>Cytophagia</taxon>
        <taxon>Cytophagales</taxon>
        <taxon>Spirosomataceae</taxon>
        <taxon>Runella</taxon>
    </lineage>
</organism>
<proteinExistence type="predicted"/>
<name>A0A344TH40_9BACT</name>
<gene>
    <name evidence="1" type="ORF">DR864_09545</name>
</gene>
<dbReference type="RefSeq" id="WP_114066746.1">
    <property type="nucleotide sequence ID" value="NZ_CP030850.1"/>
</dbReference>
<protein>
    <submittedName>
        <fullName evidence="1">Uncharacterized protein</fullName>
    </submittedName>
</protein>
<accession>A0A344TH40</accession>
<evidence type="ECO:0000313" key="1">
    <source>
        <dbReference type="EMBL" id="AXE17961.1"/>
    </source>
</evidence>
<dbReference type="Proteomes" id="UP000251993">
    <property type="component" value="Chromosome"/>
</dbReference>
<dbReference type="KEGG" id="run:DR864_09545"/>
<keyword evidence="2" id="KW-1185">Reference proteome</keyword>
<reference evidence="1 2" key="1">
    <citation type="submission" date="2018-07" db="EMBL/GenBank/DDBJ databases">
        <title>Genome sequencing of Runella.</title>
        <authorList>
            <person name="Baek M.-G."/>
            <person name="Yi H."/>
        </authorList>
    </citation>
    <scope>NUCLEOTIDE SEQUENCE [LARGE SCALE GENOMIC DNA]</scope>
    <source>
        <strain evidence="1 2">HYN0085</strain>
    </source>
</reference>